<dbReference type="GO" id="GO:0006355">
    <property type="term" value="P:regulation of DNA-templated transcription"/>
    <property type="evidence" value="ECO:0007669"/>
    <property type="project" value="UniProtKB-ARBA"/>
</dbReference>
<dbReference type="Gene3D" id="1.10.10.10">
    <property type="entry name" value="Winged helix-like DNA-binding domain superfamily/Winged helix DNA-binding domain"/>
    <property type="match status" value="1"/>
</dbReference>
<protein>
    <submittedName>
        <fullName evidence="1">Winged helix-turn-helix transcriptional regulator</fullName>
    </submittedName>
</protein>
<dbReference type="CDD" id="cd00090">
    <property type="entry name" value="HTH_ARSR"/>
    <property type="match status" value="1"/>
</dbReference>
<accession>A0A831W9K9</accession>
<organism evidence="1">
    <name type="scientific">Thiolapillus brandeum</name>
    <dbReference type="NCBI Taxonomy" id="1076588"/>
    <lineage>
        <taxon>Bacteria</taxon>
        <taxon>Pseudomonadati</taxon>
        <taxon>Pseudomonadota</taxon>
        <taxon>Gammaproteobacteria</taxon>
        <taxon>Chromatiales</taxon>
        <taxon>Sedimenticolaceae</taxon>
        <taxon>Thiolapillus</taxon>
    </lineage>
</organism>
<comment type="caution">
    <text evidence="1">The sequence shown here is derived from an EMBL/GenBank/DDBJ whole genome shotgun (WGS) entry which is preliminary data.</text>
</comment>
<dbReference type="Proteomes" id="UP000886339">
    <property type="component" value="Unassembled WGS sequence"/>
</dbReference>
<dbReference type="Pfam" id="PF25212">
    <property type="entry name" value="HVO_A0114"/>
    <property type="match status" value="1"/>
</dbReference>
<dbReference type="SUPFAM" id="SSF46785">
    <property type="entry name" value="Winged helix' DNA-binding domain"/>
    <property type="match status" value="1"/>
</dbReference>
<name>A0A831W9K9_9GAMM</name>
<dbReference type="InterPro" id="IPR036390">
    <property type="entry name" value="WH_DNA-bd_sf"/>
</dbReference>
<sequence length="110" mass="12323">MTSRGGEMKTVQLEIKRFDDVIGDVAAALAEDKSLPSRISFDNVEALWKILSPKKMELLQAMAGQGYLSIREIARRVNRDVSAVHRDIKALTDAGLVERNSERQACFPYD</sequence>
<dbReference type="AlphaFoldDB" id="A0A831W9K9"/>
<reference evidence="1" key="1">
    <citation type="journal article" date="2020" name="mSystems">
        <title>Genome- and Community-Level Interaction Insights into Carbon Utilization and Element Cycling Functions of Hydrothermarchaeota in Hydrothermal Sediment.</title>
        <authorList>
            <person name="Zhou Z."/>
            <person name="Liu Y."/>
            <person name="Xu W."/>
            <person name="Pan J."/>
            <person name="Luo Z.H."/>
            <person name="Li M."/>
        </authorList>
    </citation>
    <scope>NUCLEOTIDE SEQUENCE [LARGE SCALE GENOMIC DNA]</scope>
    <source>
        <strain evidence="1">HyVt-458</strain>
    </source>
</reference>
<evidence type="ECO:0000313" key="1">
    <source>
        <dbReference type="EMBL" id="HEC05597.1"/>
    </source>
</evidence>
<dbReference type="EMBL" id="DRLF01000078">
    <property type="protein sequence ID" value="HEC05597.1"/>
    <property type="molecule type" value="Genomic_DNA"/>
</dbReference>
<dbReference type="InterPro" id="IPR011991">
    <property type="entry name" value="ArsR-like_HTH"/>
</dbReference>
<dbReference type="InterPro" id="IPR036388">
    <property type="entry name" value="WH-like_DNA-bd_sf"/>
</dbReference>
<proteinExistence type="predicted"/>
<gene>
    <name evidence="1" type="ORF">ENJ12_01985</name>
</gene>